<name>A0A5C4U5W1_9CORY</name>
<feature type="signal peptide" evidence="1">
    <location>
        <begin position="1"/>
        <end position="30"/>
    </location>
</feature>
<keyword evidence="5" id="KW-1185">Reference proteome</keyword>
<evidence type="ECO:0000313" key="4">
    <source>
        <dbReference type="EMBL" id="TNL99789.1"/>
    </source>
</evidence>
<dbReference type="InterPro" id="IPR018946">
    <property type="entry name" value="PhoD-like_MPP"/>
</dbReference>
<dbReference type="AlphaFoldDB" id="A0A5C4U5W1"/>
<reference evidence="4 5" key="1">
    <citation type="submission" date="2019-06" db="EMBL/GenBank/DDBJ databases">
        <authorList>
            <person name="Li J."/>
        </authorList>
    </citation>
    <scope>NUCLEOTIDE SEQUENCE [LARGE SCALE GENOMIC DNA]</scope>
    <source>
        <strain evidence="4 5">LMG 28165</strain>
    </source>
</reference>
<feature type="chain" id="PRO_5022820030" evidence="1">
    <location>
        <begin position="31"/>
        <end position="555"/>
    </location>
</feature>
<dbReference type="RefSeq" id="WP_139464705.1">
    <property type="nucleotide sequence ID" value="NZ_VDHJ01000002.1"/>
</dbReference>
<feature type="domain" description="Phospholipase D N-terminal" evidence="3">
    <location>
        <begin position="54"/>
        <end position="151"/>
    </location>
</feature>
<protein>
    <submittedName>
        <fullName evidence="4">Phosphodiesterase</fullName>
    </submittedName>
</protein>
<evidence type="ECO:0000259" key="3">
    <source>
        <dbReference type="Pfam" id="PF16655"/>
    </source>
</evidence>
<dbReference type="Pfam" id="PF09423">
    <property type="entry name" value="PhoD"/>
    <property type="match status" value="1"/>
</dbReference>
<dbReference type="PANTHER" id="PTHR43606:SF2">
    <property type="entry name" value="ALKALINE PHOSPHATASE FAMILY PROTEIN (AFU_ORTHOLOGUE AFUA_5G03860)"/>
    <property type="match status" value="1"/>
</dbReference>
<dbReference type="Gene3D" id="2.60.40.380">
    <property type="entry name" value="Purple acid phosphatase-like, N-terminal"/>
    <property type="match status" value="1"/>
</dbReference>
<dbReference type="InterPro" id="IPR038607">
    <property type="entry name" value="PhoD-like_sf"/>
</dbReference>
<dbReference type="InterPro" id="IPR052900">
    <property type="entry name" value="Phospholipid_Metab_Enz"/>
</dbReference>
<accession>A0A5C4U5W1</accession>
<dbReference type="InterPro" id="IPR029052">
    <property type="entry name" value="Metallo-depent_PP-like"/>
</dbReference>
<organism evidence="4 5">
    <name type="scientific">Corynebacterium tapiri</name>
    <dbReference type="NCBI Taxonomy" id="1448266"/>
    <lineage>
        <taxon>Bacteria</taxon>
        <taxon>Bacillati</taxon>
        <taxon>Actinomycetota</taxon>
        <taxon>Actinomycetes</taxon>
        <taxon>Mycobacteriales</taxon>
        <taxon>Corynebacteriaceae</taxon>
        <taxon>Corynebacterium</taxon>
    </lineage>
</organism>
<dbReference type="PROSITE" id="PS51318">
    <property type="entry name" value="TAT"/>
    <property type="match status" value="1"/>
</dbReference>
<evidence type="ECO:0000313" key="5">
    <source>
        <dbReference type="Proteomes" id="UP000312032"/>
    </source>
</evidence>
<dbReference type="Pfam" id="PF16655">
    <property type="entry name" value="PhoD_N"/>
    <property type="match status" value="1"/>
</dbReference>
<dbReference type="InterPro" id="IPR032093">
    <property type="entry name" value="PhoD_N"/>
</dbReference>
<dbReference type="OrthoDB" id="3497025at2"/>
<proteinExistence type="predicted"/>
<dbReference type="InterPro" id="IPR006311">
    <property type="entry name" value="TAT_signal"/>
</dbReference>
<feature type="domain" description="PhoD-like phosphatase metallophosphatase" evidence="2">
    <location>
        <begin position="165"/>
        <end position="526"/>
    </location>
</feature>
<dbReference type="Gene3D" id="3.60.21.70">
    <property type="entry name" value="PhoD-like phosphatase"/>
    <property type="match status" value="1"/>
</dbReference>
<evidence type="ECO:0000256" key="1">
    <source>
        <dbReference type="SAM" id="SignalP"/>
    </source>
</evidence>
<dbReference type="Proteomes" id="UP000312032">
    <property type="component" value="Unassembled WGS sequence"/>
</dbReference>
<dbReference type="PANTHER" id="PTHR43606">
    <property type="entry name" value="PHOSPHATASE, PUTATIVE (AFU_ORTHOLOGUE AFUA_6G08710)-RELATED"/>
    <property type="match status" value="1"/>
</dbReference>
<dbReference type="EMBL" id="VDHJ01000002">
    <property type="protein sequence ID" value="TNL99789.1"/>
    <property type="molecule type" value="Genomic_DNA"/>
</dbReference>
<evidence type="ECO:0000259" key="2">
    <source>
        <dbReference type="Pfam" id="PF09423"/>
    </source>
</evidence>
<gene>
    <name evidence="4" type="ORF">FHE74_01755</name>
</gene>
<keyword evidence="1" id="KW-0732">Signal</keyword>
<dbReference type="SUPFAM" id="SSF56300">
    <property type="entry name" value="Metallo-dependent phosphatases"/>
    <property type="match status" value="1"/>
</dbReference>
<sequence>MTISRRSLLSSSAAAIFALTSVRGLGYAHAQSSSTGGAPAPVPPANMGTLPFIHGVASGDPYPESVILWTRVTPSRDALPGSGLGKAVELTWEIATDHGFGSIVGRGSASATAERDHCVHVEAKGLEPATEYFYRFRTADGALSPIGRTKTAPARGASVAELNYAISSCANWESGYFGAYEHMASANFDFIVGLGDFIYEYGTGEYAGKHGVVRTFQPTNEIVTFEDYCIRYGQYRTDPSLQKAQASAPWIVTWDDHEMANNAYRDGAENHTDGVVEGGWQERRQAAKKAFYLWQPLRPALEGFEAPIYRSFTFGNLAQLTMMDLRSFRDPETTPIQFADPGRTMLGEDQFAWVEREIGAAHTRWNMLGNSVMISPLKILTLQQHSSDPAVKDALAVMQQQATGIAVNSDQWDGYAHERDRLLKLLASSEAQTLFLTGDIHSEWAHSVVADGREIGCEIVCTSVSAPNIDDLLTSYTGIDHPQDNSTSQLVESLLKDANPWVKHIDFDAHGYTALKLTANQVQATYQRVANVADPSTPVTPGASVTWNAEGGFTG</sequence>
<comment type="caution">
    <text evidence="4">The sequence shown here is derived from an EMBL/GenBank/DDBJ whole genome shotgun (WGS) entry which is preliminary data.</text>
</comment>
<dbReference type="CDD" id="cd07389">
    <property type="entry name" value="MPP_PhoD"/>
    <property type="match status" value="1"/>
</dbReference>